<dbReference type="Pfam" id="PF05988">
    <property type="entry name" value="DUF899"/>
    <property type="match status" value="1"/>
</dbReference>
<dbReference type="SUPFAM" id="SSF52833">
    <property type="entry name" value="Thioredoxin-like"/>
    <property type="match status" value="1"/>
</dbReference>
<dbReference type="eggNOG" id="COG4312">
    <property type="taxonomic scope" value="Bacteria"/>
</dbReference>
<dbReference type="InterPro" id="IPR036249">
    <property type="entry name" value="Thioredoxin-like_sf"/>
</dbReference>
<name>A7HS12_PARL1</name>
<evidence type="ECO:0000313" key="2">
    <source>
        <dbReference type="Proteomes" id="UP000006377"/>
    </source>
</evidence>
<dbReference type="Gene3D" id="3.40.30.10">
    <property type="entry name" value="Glutaredoxin"/>
    <property type="match status" value="1"/>
</dbReference>
<organism evidence="1 2">
    <name type="scientific">Parvibaculum lavamentivorans (strain DS-1 / DSM 13023 / NCIMB 13966)</name>
    <dbReference type="NCBI Taxonomy" id="402881"/>
    <lineage>
        <taxon>Bacteria</taxon>
        <taxon>Pseudomonadati</taxon>
        <taxon>Pseudomonadota</taxon>
        <taxon>Alphaproteobacteria</taxon>
        <taxon>Hyphomicrobiales</taxon>
        <taxon>Parvibaculaceae</taxon>
        <taxon>Parvibaculum</taxon>
    </lineage>
</organism>
<dbReference type="EMBL" id="CP000774">
    <property type="protein sequence ID" value="ABS62695.1"/>
    <property type="molecule type" value="Genomic_DNA"/>
</dbReference>
<gene>
    <name evidence="1" type="ordered locus">Plav_1073</name>
</gene>
<dbReference type="HOGENOM" id="CLU_066898_2_0_5"/>
<dbReference type="Proteomes" id="UP000006377">
    <property type="component" value="Chromosome"/>
</dbReference>
<reference evidence="1 2" key="1">
    <citation type="journal article" date="2011" name="Stand. Genomic Sci.">
        <title>Complete genome sequence of Parvibaculum lavamentivorans type strain (DS-1(T)).</title>
        <authorList>
            <person name="Schleheck D."/>
            <person name="Weiss M."/>
            <person name="Pitluck S."/>
            <person name="Bruce D."/>
            <person name="Land M.L."/>
            <person name="Han S."/>
            <person name="Saunders E."/>
            <person name="Tapia R."/>
            <person name="Detter C."/>
            <person name="Brettin T."/>
            <person name="Han J."/>
            <person name="Woyke T."/>
            <person name="Goodwin L."/>
            <person name="Pennacchio L."/>
            <person name="Nolan M."/>
            <person name="Cook A.M."/>
            <person name="Kjelleberg S."/>
            <person name="Thomas T."/>
        </authorList>
    </citation>
    <scope>NUCLEOTIDE SEQUENCE [LARGE SCALE GENOMIC DNA]</scope>
    <source>
        <strain evidence="2">DS-1 / DSM 13023 / NCIMB 13966</strain>
    </source>
</reference>
<evidence type="ECO:0000313" key="1">
    <source>
        <dbReference type="EMBL" id="ABS62695.1"/>
    </source>
</evidence>
<sequence length="241" mass="26794">MTAPKVASREEWLEARRALLLQEKEVTRARDRVAALRRNLPWVKLEKDYTFDGPTGKVSLSDLFGGRSQLLVQHFMLTPGSDHICPGCSLGADHVDSARMHFENADLAFAAVSRAAPEQIASIKKRMGRRFEWVSSIGNSFNYDFGVSFTPEELANGSAVYNYAPLTYQMEDLHGLSVFAKDEAGCIYHTYSTYARGSEMANATFGYLDMVSKGRNEDGIMSWVRLHDEYEGAGASCCHSA</sequence>
<evidence type="ECO:0008006" key="3">
    <source>
        <dbReference type="Google" id="ProtNLM"/>
    </source>
</evidence>
<accession>A7HS12</accession>
<dbReference type="InterPro" id="IPR010296">
    <property type="entry name" value="DUF899_thioredox"/>
</dbReference>
<dbReference type="STRING" id="402881.Plav_1073"/>
<dbReference type="OrthoDB" id="7331188at2"/>
<dbReference type="RefSeq" id="WP_012109951.1">
    <property type="nucleotide sequence ID" value="NC_009719.1"/>
</dbReference>
<dbReference type="KEGG" id="pla:Plav_1073"/>
<protein>
    <recommendedName>
        <fullName evidence="3">DUF899 domain-containing protein</fullName>
    </recommendedName>
</protein>
<dbReference type="AlphaFoldDB" id="A7HS12"/>
<proteinExistence type="predicted"/>
<keyword evidence="2" id="KW-1185">Reference proteome</keyword>